<keyword evidence="3" id="KW-1185">Reference proteome</keyword>
<evidence type="ECO:0000313" key="3">
    <source>
        <dbReference type="Proteomes" id="UP000278627"/>
    </source>
</evidence>
<reference evidence="2 3" key="2">
    <citation type="submission" date="2018-11" db="EMBL/GenBank/DDBJ databases">
        <authorList>
            <consortium name="Pathogen Informatics"/>
        </authorList>
    </citation>
    <scope>NUCLEOTIDE SEQUENCE [LARGE SCALE GENOMIC DNA]</scope>
</reference>
<dbReference type="EMBL" id="UZAD01013264">
    <property type="protein sequence ID" value="VDN93203.1"/>
    <property type="molecule type" value="Genomic_DNA"/>
</dbReference>
<dbReference type="WBParaSite" id="BPAG_0001205501-mRNA-1">
    <property type="protein sequence ID" value="BPAG_0001205501-mRNA-1"/>
    <property type="gene ID" value="BPAG_0001205501"/>
</dbReference>
<accession>A0A0N4TTI8</accession>
<dbReference type="InterPro" id="IPR038839">
    <property type="entry name" value="Attf-4-like"/>
</dbReference>
<proteinExistence type="predicted"/>
<feature type="region of interest" description="Disordered" evidence="1">
    <location>
        <begin position="31"/>
        <end position="71"/>
    </location>
</feature>
<dbReference type="PANTHER" id="PTHR36522">
    <property type="entry name" value="AT HOOK-CONTAINING PROTEIN ATTF-4"/>
    <property type="match status" value="1"/>
</dbReference>
<feature type="region of interest" description="Disordered" evidence="1">
    <location>
        <begin position="337"/>
        <end position="403"/>
    </location>
</feature>
<feature type="compositionally biased region" description="Polar residues" evidence="1">
    <location>
        <begin position="239"/>
        <end position="255"/>
    </location>
</feature>
<feature type="compositionally biased region" description="Polar residues" evidence="1">
    <location>
        <begin position="369"/>
        <end position="392"/>
    </location>
</feature>
<evidence type="ECO:0000256" key="1">
    <source>
        <dbReference type="SAM" id="MobiDB-lite"/>
    </source>
</evidence>
<feature type="compositionally biased region" description="Acidic residues" evidence="1">
    <location>
        <begin position="585"/>
        <end position="606"/>
    </location>
</feature>
<dbReference type="PANTHER" id="PTHR36522:SF1">
    <property type="entry name" value="AT HOOK-CONTAINING PROTEIN ATTF-4"/>
    <property type="match status" value="1"/>
</dbReference>
<dbReference type="Proteomes" id="UP000278627">
    <property type="component" value="Unassembled WGS sequence"/>
</dbReference>
<evidence type="ECO:0000313" key="2">
    <source>
        <dbReference type="EMBL" id="VDN93203.1"/>
    </source>
</evidence>
<gene>
    <name evidence="2" type="ORF">BPAG_LOCUS12017</name>
</gene>
<feature type="compositionally biased region" description="Polar residues" evidence="1">
    <location>
        <begin position="337"/>
        <end position="357"/>
    </location>
</feature>
<feature type="region of interest" description="Disordered" evidence="1">
    <location>
        <begin position="239"/>
        <end position="258"/>
    </location>
</feature>
<reference evidence="4" key="1">
    <citation type="submission" date="2017-02" db="UniProtKB">
        <authorList>
            <consortium name="WormBaseParasite"/>
        </authorList>
    </citation>
    <scope>IDENTIFICATION</scope>
</reference>
<evidence type="ECO:0000313" key="4">
    <source>
        <dbReference type="WBParaSite" id="BPAG_0001205501-mRNA-1"/>
    </source>
</evidence>
<protein>
    <submittedName>
        <fullName evidence="4">BHLH domain-containing protein</fullName>
    </submittedName>
</protein>
<sequence>MGELSNGGGMMMMNEDCSGEDVTHSLLIQQRNGSPMQSCSGNEDEQMDDEEMTKRSFKGRSGQDKKNNQSQDLLKQQVSDLAIQMTYLSHQVTLLLNALHVPSCQCGICKPYYQTQVEMFKLLKDGASIQLSPNKVSDNNKSTNVAQNGFIEKRSLKAEVPKTSPPSSVGAVTAGNIQTISNVPSMNDCEALLSQIFTQTGLPLNGAQVAAAAAAATAGLPAAFGLAAAAAGTSFTKPLNGNPSNKAHHNVNSSGRRSKYCSAEEKKAVAEYAEAHGPSAAARKFGIPTPVAAYYHRKEYKLKPSCKYLKTVAICRLILLLVFAAVALAPQIIPSSVNAASPGTTSGDDLDSTNGDCQNGPVPSAVKFSISNDTSKNSEQNPKPNPAHSTGSPGFLRGRGRGRPKLIGDELDAELVDYMVQIKQSDPRGHLTASQALAIARAYIMEKAPGLLEEHGGQIKLKLTWAMKLVARISERQKEIEFGLPAGTISNMTSTFCSGYNYGTMSNPSLPGGNFMADVVAQNLLSQQMTQIMTQAVSGNHIYEQMKQIMSSAPASATPQILNIRELELPKPDDGDLKGEIVDAAENDTKDEDDMDDTEQQFDTDIENQAGNVGNQTGHKKTSAQQRFIPSNTF</sequence>
<name>A0A0N4TTI8_BRUPA</name>
<feature type="compositionally biased region" description="Polar residues" evidence="1">
    <location>
        <begin position="31"/>
        <end position="41"/>
    </location>
</feature>
<feature type="region of interest" description="Disordered" evidence="1">
    <location>
        <begin position="585"/>
        <end position="634"/>
    </location>
</feature>
<feature type="compositionally biased region" description="Polar residues" evidence="1">
    <location>
        <begin position="607"/>
        <end position="634"/>
    </location>
</feature>
<feature type="compositionally biased region" description="Acidic residues" evidence="1">
    <location>
        <begin position="42"/>
        <end position="51"/>
    </location>
</feature>
<dbReference type="AlphaFoldDB" id="A0A0N4TTI8"/>
<organism evidence="4">
    <name type="scientific">Brugia pahangi</name>
    <name type="common">Filarial nematode worm</name>
    <dbReference type="NCBI Taxonomy" id="6280"/>
    <lineage>
        <taxon>Eukaryota</taxon>
        <taxon>Metazoa</taxon>
        <taxon>Ecdysozoa</taxon>
        <taxon>Nematoda</taxon>
        <taxon>Chromadorea</taxon>
        <taxon>Rhabditida</taxon>
        <taxon>Spirurina</taxon>
        <taxon>Spiruromorpha</taxon>
        <taxon>Filarioidea</taxon>
        <taxon>Onchocercidae</taxon>
        <taxon>Brugia</taxon>
    </lineage>
</organism>